<dbReference type="OrthoDB" id="9411774at2759"/>
<dbReference type="Gene3D" id="3.30.160.60">
    <property type="entry name" value="Classic Zinc Finger"/>
    <property type="match status" value="1"/>
</dbReference>
<dbReference type="AlphaFoldDB" id="A0A9Q0HLU6"/>
<keyword evidence="1" id="KW-0862">Zinc</keyword>
<dbReference type="PANTHER" id="PTHR46869:SF6">
    <property type="entry name" value="C2H2-TYPE DOMAIN-CONTAINING PROTEIN"/>
    <property type="match status" value="1"/>
</dbReference>
<dbReference type="EMBL" id="JAMQYH010000004">
    <property type="protein sequence ID" value="KAJ1690225.1"/>
    <property type="molecule type" value="Genomic_DNA"/>
</dbReference>
<protein>
    <recommendedName>
        <fullName evidence="3">C2H2-type domain-containing protein</fullName>
    </recommendedName>
</protein>
<dbReference type="GO" id="GO:0008270">
    <property type="term" value="F:zinc ion binding"/>
    <property type="evidence" value="ECO:0007669"/>
    <property type="project" value="UniProtKB-KW"/>
</dbReference>
<feature type="domain" description="C2H2-type" evidence="3">
    <location>
        <begin position="60"/>
        <end position="82"/>
    </location>
</feature>
<dbReference type="PROSITE" id="PS00028">
    <property type="entry name" value="ZINC_FINGER_C2H2_1"/>
    <property type="match status" value="3"/>
</dbReference>
<sequence length="213" mass="23930">MEAKRMCQYCYRWFPNGKSLGGHMKSHLSLTYARGSSAAGTSTKPKKKRRAPPPSTGGDFKCKECGKGFQSLRAYWGHMRWHQLVQNDSNRNINIDENSREDAKMTHAAHMLVALSRTECFCYDFPHVNSEEKLPHVCLVCRKIFSTGQALGGHMRAHMPPVPQGTSKTRAFEEQPELGIDLNVEPSEFTGENETSDEVAVSEDDDDDEDASF</sequence>
<organism evidence="4 5">
    <name type="scientific">Rhynchospora breviuscula</name>
    <dbReference type="NCBI Taxonomy" id="2022672"/>
    <lineage>
        <taxon>Eukaryota</taxon>
        <taxon>Viridiplantae</taxon>
        <taxon>Streptophyta</taxon>
        <taxon>Embryophyta</taxon>
        <taxon>Tracheophyta</taxon>
        <taxon>Spermatophyta</taxon>
        <taxon>Magnoliopsida</taxon>
        <taxon>Liliopsida</taxon>
        <taxon>Poales</taxon>
        <taxon>Cyperaceae</taxon>
        <taxon>Cyperoideae</taxon>
        <taxon>Rhynchosporeae</taxon>
        <taxon>Rhynchospora</taxon>
    </lineage>
</organism>
<feature type="region of interest" description="Disordered" evidence="2">
    <location>
        <begin position="162"/>
        <end position="213"/>
    </location>
</feature>
<reference evidence="4" key="1">
    <citation type="journal article" date="2022" name="Cell">
        <title>Repeat-based holocentromeres influence genome architecture and karyotype evolution.</title>
        <authorList>
            <person name="Hofstatter P.G."/>
            <person name="Thangavel G."/>
            <person name="Lux T."/>
            <person name="Neumann P."/>
            <person name="Vondrak T."/>
            <person name="Novak P."/>
            <person name="Zhang M."/>
            <person name="Costa L."/>
            <person name="Castellani M."/>
            <person name="Scott A."/>
            <person name="Toegelov H."/>
            <person name="Fuchs J."/>
            <person name="Mata-Sucre Y."/>
            <person name="Dias Y."/>
            <person name="Vanzela A.L.L."/>
            <person name="Huettel B."/>
            <person name="Almeida C.C.S."/>
            <person name="Simkova H."/>
            <person name="Souza G."/>
            <person name="Pedrosa-Harand A."/>
            <person name="Macas J."/>
            <person name="Mayer K.F.X."/>
            <person name="Houben A."/>
            <person name="Marques A."/>
        </authorList>
    </citation>
    <scope>NUCLEOTIDE SEQUENCE</scope>
    <source>
        <strain evidence="4">RhyBre1mFocal</strain>
    </source>
</reference>
<evidence type="ECO:0000256" key="2">
    <source>
        <dbReference type="SAM" id="MobiDB-lite"/>
    </source>
</evidence>
<dbReference type="PROSITE" id="PS50157">
    <property type="entry name" value="ZINC_FINGER_C2H2_2"/>
    <property type="match status" value="2"/>
</dbReference>
<feature type="compositionally biased region" description="Acidic residues" evidence="2">
    <location>
        <begin position="194"/>
        <end position="213"/>
    </location>
</feature>
<dbReference type="Pfam" id="PF13912">
    <property type="entry name" value="zf-C2H2_6"/>
    <property type="match status" value="3"/>
</dbReference>
<dbReference type="SMART" id="SM00355">
    <property type="entry name" value="ZnF_C2H2"/>
    <property type="match status" value="3"/>
</dbReference>
<feature type="region of interest" description="Disordered" evidence="2">
    <location>
        <begin position="35"/>
        <end position="58"/>
    </location>
</feature>
<dbReference type="InterPro" id="IPR013087">
    <property type="entry name" value="Znf_C2H2_type"/>
</dbReference>
<evidence type="ECO:0000313" key="4">
    <source>
        <dbReference type="EMBL" id="KAJ1690225.1"/>
    </source>
</evidence>
<evidence type="ECO:0000313" key="5">
    <source>
        <dbReference type="Proteomes" id="UP001151287"/>
    </source>
</evidence>
<evidence type="ECO:0000259" key="3">
    <source>
        <dbReference type="PROSITE" id="PS50157"/>
    </source>
</evidence>
<gene>
    <name evidence="4" type="ORF">LUZ63_014380</name>
</gene>
<keyword evidence="5" id="KW-1185">Reference proteome</keyword>
<keyword evidence="1" id="KW-0479">Metal-binding</keyword>
<dbReference type="InterPro" id="IPR036236">
    <property type="entry name" value="Znf_C2H2_sf"/>
</dbReference>
<proteinExistence type="predicted"/>
<dbReference type="SUPFAM" id="SSF57667">
    <property type="entry name" value="beta-beta-alpha zinc fingers"/>
    <property type="match status" value="1"/>
</dbReference>
<dbReference type="Proteomes" id="UP001151287">
    <property type="component" value="Unassembled WGS sequence"/>
</dbReference>
<name>A0A9Q0HLU6_9POAL</name>
<accession>A0A9Q0HLU6</accession>
<comment type="caution">
    <text evidence="4">The sequence shown here is derived from an EMBL/GenBank/DDBJ whole genome shotgun (WGS) entry which is preliminary data.</text>
</comment>
<dbReference type="PANTHER" id="PTHR46869">
    <property type="entry name" value="C2H2-LIKE ZINC FINGER PROTEIN"/>
    <property type="match status" value="1"/>
</dbReference>
<feature type="domain" description="C2H2-type" evidence="3">
    <location>
        <begin position="136"/>
        <end position="163"/>
    </location>
</feature>
<keyword evidence="1" id="KW-0863">Zinc-finger</keyword>
<evidence type="ECO:0000256" key="1">
    <source>
        <dbReference type="PROSITE-ProRule" id="PRU00042"/>
    </source>
</evidence>